<accession>A0A411E8H7</accession>
<dbReference type="RefSeq" id="WP_129603555.1">
    <property type="nucleotide sequence ID" value="NZ_CP035544.1"/>
</dbReference>
<protein>
    <recommendedName>
        <fullName evidence="3">Adenylate kinase</fullName>
    </recommendedName>
</protein>
<gene>
    <name evidence="1" type="ORF">EQY75_05395</name>
</gene>
<dbReference type="SUPFAM" id="SSF52540">
    <property type="entry name" value="P-loop containing nucleoside triphosphate hydrolases"/>
    <property type="match status" value="1"/>
</dbReference>
<dbReference type="Proteomes" id="UP000290889">
    <property type="component" value="Chromosome"/>
</dbReference>
<evidence type="ECO:0000313" key="1">
    <source>
        <dbReference type="EMBL" id="QBA64021.1"/>
    </source>
</evidence>
<evidence type="ECO:0008006" key="3">
    <source>
        <dbReference type="Google" id="ProtNLM"/>
    </source>
</evidence>
<dbReference type="KEGG" id="mur:EQY75_05395"/>
<organism evidence="1 2">
    <name type="scientific">Muriicola soli</name>
    <dbReference type="NCBI Taxonomy" id="2507538"/>
    <lineage>
        <taxon>Bacteria</taxon>
        <taxon>Pseudomonadati</taxon>
        <taxon>Bacteroidota</taxon>
        <taxon>Flavobacteriia</taxon>
        <taxon>Flavobacteriales</taxon>
        <taxon>Flavobacteriaceae</taxon>
        <taxon>Muriicola</taxon>
    </lineage>
</organism>
<dbReference type="EMBL" id="CP035544">
    <property type="protein sequence ID" value="QBA64021.1"/>
    <property type="molecule type" value="Genomic_DNA"/>
</dbReference>
<evidence type="ECO:0000313" key="2">
    <source>
        <dbReference type="Proteomes" id="UP000290889"/>
    </source>
</evidence>
<name>A0A411E8H7_9FLAO</name>
<sequence>MLYIISGASRSGKTIIAKKLSAQLGIPYLSLDWIMMGFTNGLPEFGVHDKLFPDEIAERLWNFIKAMLESMIYTDTDCVIEGEALLPELIIELLQKHPDNVKVCFLGYSEVEIDRKVNEIKKFSQLKSDWLTDKSDAYIEDHVKNMIAHSKLIKRSCTENQLKYIDTSSSFSDAIDVTMKYLSV</sequence>
<dbReference type="Gene3D" id="3.40.50.300">
    <property type="entry name" value="P-loop containing nucleotide triphosphate hydrolases"/>
    <property type="match status" value="1"/>
</dbReference>
<dbReference type="AlphaFoldDB" id="A0A411E8H7"/>
<dbReference type="OrthoDB" id="9788481at2"/>
<proteinExistence type="predicted"/>
<reference evidence="1 2" key="1">
    <citation type="submission" date="2019-01" db="EMBL/GenBank/DDBJ databases">
        <title>Muriicola soli sp. nov., isolated from soil.</title>
        <authorList>
            <person name="Kang H.J."/>
            <person name="Kim S.B."/>
        </authorList>
    </citation>
    <scope>NUCLEOTIDE SEQUENCE [LARGE SCALE GENOMIC DNA]</scope>
    <source>
        <strain evidence="1 2">MMS17-SY002</strain>
    </source>
</reference>
<keyword evidence="2" id="KW-1185">Reference proteome</keyword>
<dbReference type="InterPro" id="IPR027417">
    <property type="entry name" value="P-loop_NTPase"/>
</dbReference>